<keyword evidence="2" id="KW-1185">Reference proteome</keyword>
<dbReference type="OMA" id="FSAECLW"/>
<dbReference type="Ensembl" id="ENSJHYT00000012066.1">
    <property type="protein sequence ID" value="ENSJHYP00000009960.1"/>
    <property type="gene ID" value="ENSJHYG00000007840.1"/>
</dbReference>
<sequence>MDGGAAAAAVGAGRALAGGQSSLASPENVQVHVVNTNFTLSWDYRGSDHRVTFSAQFQW</sequence>
<dbReference type="Gene3D" id="2.60.40.10">
    <property type="entry name" value="Immunoglobulins"/>
    <property type="match status" value="1"/>
</dbReference>
<dbReference type="SUPFAM" id="SSF49265">
    <property type="entry name" value="Fibronectin type III"/>
    <property type="match status" value="1"/>
</dbReference>
<reference evidence="1" key="2">
    <citation type="submission" date="2025-09" db="UniProtKB">
        <authorList>
            <consortium name="Ensembl"/>
        </authorList>
    </citation>
    <scope>IDENTIFICATION</scope>
</reference>
<dbReference type="AlphaFoldDB" id="A0A8C5J060"/>
<organism evidence="1 2">
    <name type="scientific">Junco hyemalis</name>
    <name type="common">Dark-eyed junco</name>
    <dbReference type="NCBI Taxonomy" id="40217"/>
    <lineage>
        <taxon>Eukaryota</taxon>
        <taxon>Metazoa</taxon>
        <taxon>Chordata</taxon>
        <taxon>Craniata</taxon>
        <taxon>Vertebrata</taxon>
        <taxon>Euteleostomi</taxon>
        <taxon>Archelosauria</taxon>
        <taxon>Archosauria</taxon>
        <taxon>Dinosauria</taxon>
        <taxon>Saurischia</taxon>
        <taxon>Theropoda</taxon>
        <taxon>Coelurosauria</taxon>
        <taxon>Aves</taxon>
        <taxon>Neognathae</taxon>
        <taxon>Neoaves</taxon>
        <taxon>Telluraves</taxon>
        <taxon>Australaves</taxon>
        <taxon>Passeriformes</taxon>
        <taxon>Passerellidae</taxon>
        <taxon>Junco</taxon>
    </lineage>
</organism>
<dbReference type="InterPro" id="IPR013783">
    <property type="entry name" value="Ig-like_fold"/>
</dbReference>
<dbReference type="Proteomes" id="UP000694408">
    <property type="component" value="Unplaced"/>
</dbReference>
<reference evidence="1" key="1">
    <citation type="submission" date="2025-08" db="UniProtKB">
        <authorList>
            <consortium name="Ensembl"/>
        </authorList>
    </citation>
    <scope>IDENTIFICATION</scope>
</reference>
<name>A0A8C5J060_JUNHY</name>
<proteinExistence type="predicted"/>
<protein>
    <submittedName>
        <fullName evidence="1">Uncharacterized protein</fullName>
    </submittedName>
</protein>
<evidence type="ECO:0000313" key="2">
    <source>
        <dbReference type="Proteomes" id="UP000694408"/>
    </source>
</evidence>
<evidence type="ECO:0000313" key="1">
    <source>
        <dbReference type="Ensembl" id="ENSJHYP00000009960.1"/>
    </source>
</evidence>
<accession>A0A8C5J060</accession>
<dbReference type="InterPro" id="IPR036116">
    <property type="entry name" value="FN3_sf"/>
</dbReference>